<evidence type="ECO:0000313" key="2">
    <source>
        <dbReference type="Proteomes" id="UP000315783"/>
    </source>
</evidence>
<sequence length="117" mass="13026">MNRDLHGQDGALLVERHAEQSEVCTICIYEAHYFTIEPPSHGGLGVCVYINYTMAACRLTVTIYIPNSPSPAEILANSARLSVCLIRSRMQHGYAAPVFPRQVSTETPPKKFWCFAP</sequence>
<name>A0A545V7L8_9HYPO</name>
<protein>
    <submittedName>
        <fullName evidence="1">Uncharacterized protein</fullName>
    </submittedName>
</protein>
<proteinExistence type="predicted"/>
<reference evidence="1 2" key="1">
    <citation type="journal article" date="2019" name="Appl. Microbiol. Biotechnol.">
        <title>Genome sequence of Isaria javanica and comparative genome analysis insights into family S53 peptidase evolution in fungal entomopathogens.</title>
        <authorList>
            <person name="Lin R."/>
            <person name="Zhang X."/>
            <person name="Xin B."/>
            <person name="Zou M."/>
            <person name="Gao Y."/>
            <person name="Qin F."/>
            <person name="Hu Q."/>
            <person name="Xie B."/>
            <person name="Cheng X."/>
        </authorList>
    </citation>
    <scope>NUCLEOTIDE SEQUENCE [LARGE SCALE GENOMIC DNA]</scope>
    <source>
        <strain evidence="1 2">IJ1G</strain>
    </source>
</reference>
<organism evidence="1 2">
    <name type="scientific">Cordyceps javanica</name>
    <dbReference type="NCBI Taxonomy" id="43265"/>
    <lineage>
        <taxon>Eukaryota</taxon>
        <taxon>Fungi</taxon>
        <taxon>Dikarya</taxon>
        <taxon>Ascomycota</taxon>
        <taxon>Pezizomycotina</taxon>
        <taxon>Sordariomycetes</taxon>
        <taxon>Hypocreomycetidae</taxon>
        <taxon>Hypocreales</taxon>
        <taxon>Cordycipitaceae</taxon>
        <taxon>Cordyceps</taxon>
    </lineage>
</organism>
<accession>A0A545V7L8</accession>
<dbReference type="Proteomes" id="UP000315783">
    <property type="component" value="Unassembled WGS sequence"/>
</dbReference>
<dbReference type="AlphaFoldDB" id="A0A545V7L8"/>
<gene>
    <name evidence="1" type="ORF">IF1G_03459</name>
</gene>
<comment type="caution">
    <text evidence="1">The sequence shown here is derived from an EMBL/GenBank/DDBJ whole genome shotgun (WGS) entry which is preliminary data.</text>
</comment>
<dbReference type="EMBL" id="SPUK01000004">
    <property type="protein sequence ID" value="TQV97716.1"/>
    <property type="molecule type" value="Genomic_DNA"/>
</dbReference>
<keyword evidence="2" id="KW-1185">Reference proteome</keyword>
<evidence type="ECO:0000313" key="1">
    <source>
        <dbReference type="EMBL" id="TQV97716.1"/>
    </source>
</evidence>